<dbReference type="Proteomes" id="UP000023152">
    <property type="component" value="Unassembled WGS sequence"/>
</dbReference>
<organism evidence="2 3">
    <name type="scientific">Reticulomyxa filosa</name>
    <dbReference type="NCBI Taxonomy" id="46433"/>
    <lineage>
        <taxon>Eukaryota</taxon>
        <taxon>Sar</taxon>
        <taxon>Rhizaria</taxon>
        <taxon>Retaria</taxon>
        <taxon>Foraminifera</taxon>
        <taxon>Monothalamids</taxon>
        <taxon>Reticulomyxidae</taxon>
        <taxon>Reticulomyxa</taxon>
    </lineage>
</organism>
<name>X6LR69_RETFI</name>
<keyword evidence="3" id="KW-1185">Reference proteome</keyword>
<accession>X6LR69</accession>
<sequence length="124" mass="14581">AATETLPSSQYMLVGKPEQKKEEEKYIWSPLIYNQRVSKRNKKKDTTEQNNANEMEDEEDGKHSKESLKDQWKALLSQNPEVQELILQLYEQLEINDETTPITWEQVKIVFVLLIKINSKVVFN</sequence>
<comment type="caution">
    <text evidence="2">The sequence shown here is derived from an EMBL/GenBank/DDBJ whole genome shotgun (WGS) entry which is preliminary data.</text>
</comment>
<dbReference type="EMBL" id="ASPP01032738">
    <property type="protein sequence ID" value="ETO03652.1"/>
    <property type="molecule type" value="Genomic_DNA"/>
</dbReference>
<feature type="non-terminal residue" evidence="2">
    <location>
        <position position="1"/>
    </location>
</feature>
<evidence type="ECO:0000313" key="3">
    <source>
        <dbReference type="Proteomes" id="UP000023152"/>
    </source>
</evidence>
<evidence type="ECO:0000313" key="2">
    <source>
        <dbReference type="EMBL" id="ETO03652.1"/>
    </source>
</evidence>
<protein>
    <submittedName>
        <fullName evidence="2">Uncharacterized protein</fullName>
    </submittedName>
</protein>
<proteinExistence type="predicted"/>
<dbReference type="AlphaFoldDB" id="X6LR69"/>
<feature type="region of interest" description="Disordered" evidence="1">
    <location>
        <begin position="39"/>
        <end position="68"/>
    </location>
</feature>
<evidence type="ECO:0000256" key="1">
    <source>
        <dbReference type="SAM" id="MobiDB-lite"/>
    </source>
</evidence>
<gene>
    <name evidence="2" type="ORF">RFI_33749</name>
</gene>
<reference evidence="2 3" key="1">
    <citation type="journal article" date="2013" name="Curr. Biol.">
        <title>The Genome of the Foraminiferan Reticulomyxa filosa.</title>
        <authorList>
            <person name="Glockner G."/>
            <person name="Hulsmann N."/>
            <person name="Schleicher M."/>
            <person name="Noegel A.A."/>
            <person name="Eichinger L."/>
            <person name="Gallinger C."/>
            <person name="Pawlowski J."/>
            <person name="Sierra R."/>
            <person name="Euteneuer U."/>
            <person name="Pillet L."/>
            <person name="Moustafa A."/>
            <person name="Platzer M."/>
            <person name="Groth M."/>
            <person name="Szafranski K."/>
            <person name="Schliwa M."/>
        </authorList>
    </citation>
    <scope>NUCLEOTIDE SEQUENCE [LARGE SCALE GENOMIC DNA]</scope>
</reference>